<dbReference type="Proteomes" id="UP000622653">
    <property type="component" value="Unassembled WGS sequence"/>
</dbReference>
<dbReference type="CDD" id="cd11386">
    <property type="entry name" value="MCP_signal"/>
    <property type="match status" value="1"/>
</dbReference>
<keyword evidence="15" id="KW-1185">Reference proteome</keyword>
<feature type="domain" description="Methyl-accepting transducer" evidence="12">
    <location>
        <begin position="369"/>
        <end position="626"/>
    </location>
</feature>
<proteinExistence type="inferred from homology"/>
<keyword evidence="4" id="KW-0145">Chemotaxis</keyword>
<dbReference type="Pfam" id="PF02743">
    <property type="entry name" value="dCache_1"/>
    <property type="match status" value="1"/>
</dbReference>
<keyword evidence="7 11" id="KW-0472">Membrane</keyword>
<evidence type="ECO:0000256" key="5">
    <source>
        <dbReference type="ARBA" id="ARBA00022692"/>
    </source>
</evidence>
<dbReference type="CDD" id="cd18773">
    <property type="entry name" value="PDC1_HK_sensor"/>
    <property type="match status" value="1"/>
</dbReference>
<evidence type="ECO:0000259" key="13">
    <source>
        <dbReference type="PROSITE" id="PS50885"/>
    </source>
</evidence>
<dbReference type="CDD" id="cd12912">
    <property type="entry name" value="PDC2_MCP_like"/>
    <property type="match status" value="1"/>
</dbReference>
<keyword evidence="6 11" id="KW-1133">Transmembrane helix</keyword>
<dbReference type="PROSITE" id="PS50885">
    <property type="entry name" value="HAMP"/>
    <property type="match status" value="1"/>
</dbReference>
<dbReference type="GO" id="GO:0005886">
    <property type="term" value="C:plasma membrane"/>
    <property type="evidence" value="ECO:0007669"/>
    <property type="project" value="UniProtKB-SubCell"/>
</dbReference>
<comment type="caution">
    <text evidence="14">The sequence shown here is derived from an EMBL/GenBank/DDBJ whole genome shotgun (WGS) entry which is preliminary data.</text>
</comment>
<dbReference type="PROSITE" id="PS50111">
    <property type="entry name" value="CHEMOTAXIS_TRANSDUC_2"/>
    <property type="match status" value="1"/>
</dbReference>
<keyword evidence="3" id="KW-0488">Methylation</keyword>
<evidence type="ECO:0000256" key="9">
    <source>
        <dbReference type="ARBA" id="ARBA00029447"/>
    </source>
</evidence>
<evidence type="ECO:0000256" key="3">
    <source>
        <dbReference type="ARBA" id="ARBA00022481"/>
    </source>
</evidence>
<evidence type="ECO:0000313" key="14">
    <source>
        <dbReference type="EMBL" id="MBF4501480.1"/>
    </source>
</evidence>
<dbReference type="InterPro" id="IPR033479">
    <property type="entry name" value="dCache_1"/>
</dbReference>
<dbReference type="InterPro" id="IPR029151">
    <property type="entry name" value="Sensor-like_sf"/>
</dbReference>
<evidence type="ECO:0000256" key="10">
    <source>
        <dbReference type="PROSITE-ProRule" id="PRU00284"/>
    </source>
</evidence>
<feature type="domain" description="HAMP" evidence="13">
    <location>
        <begin position="298"/>
        <end position="350"/>
    </location>
</feature>
<feature type="transmembrane region" description="Helical" evidence="11">
    <location>
        <begin position="7"/>
        <end position="26"/>
    </location>
</feature>
<reference evidence="14" key="1">
    <citation type="submission" date="2020-11" db="EMBL/GenBank/DDBJ databases">
        <title>Multidrug resistant novel bacterium Savagea serpentis sp. nov., isolated from the scats of a vine snake (Ahaetulla nasuta).</title>
        <authorList>
            <person name="Venkata Ramana V."/>
            <person name="Vikas Patil S."/>
            <person name="Yogita Lugani V."/>
        </authorList>
    </citation>
    <scope>NUCLEOTIDE SEQUENCE</scope>
    <source>
        <strain evidence="14">SN6</strain>
    </source>
</reference>
<evidence type="ECO:0000259" key="12">
    <source>
        <dbReference type="PROSITE" id="PS50111"/>
    </source>
</evidence>
<sequence>MSIRTKLIILMVAIVGSVVVSIGLVTSNRVGEAIEKSAEERGIEEVERLTAIVQTQFNKYADDLLLLSALSDIQKLALGKENIEKVQQLLKVYIEKNPDVFQISIGLKDGTFINFPEDGLMKDSVYRPQERAWYKEASQNPNEVYFGKAHVDIKSEQLLVPFSKAIVQNGQVQGVLLLDLPLTSIESLLTEFNFSYDGFAFLMDQGGTVLVHPTERGKSAADTESFYSKMNNSSGTFRFEIDGEKRHAYFDTVETFQVGVIFLEKNMFNLLRVVKYSLAVISLLVFFVAIIVTIYVSRKMTQPIREVAFCMEEVRKGNLNIAARIFSHDEVGHLASNFNDMLQDLNEHFVKIKNSSKRLNEDVRLLEITAQENVESSEQIAEAITDVAIGTVSQSEDLEKVQQAMERLNTQFSEVEQSTAIMQEMSSKTSIVSNESAQRVSELQRQSHLTFQHIQKAENDMDKLLEHMNDIEKIIDVINDISEQTNLLALNASIEAARAGEAGKGFAVVAQEVRNLAEQSAQSAHRITSIIQLAMSAVEHAVQQMSRTHESMSEQQGSVVQTYDALQNIDQHMESIMNQIEQLYHNVENMVSSRSQVNDFILHLSSISEQSAAAAEEISASAEQQVSSIEQVKQVASQVEKESEMLTMISSQFTLNESEVNLSAPKLESEK</sequence>
<dbReference type="PANTHER" id="PTHR32089:SF114">
    <property type="entry name" value="METHYL-ACCEPTING CHEMOTAXIS PROTEIN MCPB"/>
    <property type="match status" value="1"/>
</dbReference>
<dbReference type="AlphaFoldDB" id="A0A8J7GCC0"/>
<name>A0A8J7GCC0_9BACL</name>
<comment type="similarity">
    <text evidence="9">Belongs to the methyl-accepting chemotaxis (MCP) protein family.</text>
</comment>
<evidence type="ECO:0000256" key="4">
    <source>
        <dbReference type="ARBA" id="ARBA00022500"/>
    </source>
</evidence>
<evidence type="ECO:0000313" key="15">
    <source>
        <dbReference type="Proteomes" id="UP000622653"/>
    </source>
</evidence>
<dbReference type="Gene3D" id="3.30.450.20">
    <property type="entry name" value="PAS domain"/>
    <property type="match status" value="2"/>
</dbReference>
<dbReference type="Pfam" id="PF00672">
    <property type="entry name" value="HAMP"/>
    <property type="match status" value="1"/>
</dbReference>
<dbReference type="Gene3D" id="1.10.287.950">
    <property type="entry name" value="Methyl-accepting chemotaxis protein"/>
    <property type="match status" value="1"/>
</dbReference>
<dbReference type="PANTHER" id="PTHR32089">
    <property type="entry name" value="METHYL-ACCEPTING CHEMOTAXIS PROTEIN MCPB"/>
    <property type="match status" value="1"/>
</dbReference>
<dbReference type="InterPro" id="IPR004089">
    <property type="entry name" value="MCPsignal_dom"/>
</dbReference>
<dbReference type="GO" id="GO:0007165">
    <property type="term" value="P:signal transduction"/>
    <property type="evidence" value="ECO:0007669"/>
    <property type="project" value="UniProtKB-KW"/>
</dbReference>
<accession>A0A8J7GCC0</accession>
<dbReference type="CDD" id="cd06225">
    <property type="entry name" value="HAMP"/>
    <property type="match status" value="1"/>
</dbReference>
<dbReference type="Pfam" id="PF00015">
    <property type="entry name" value="MCPsignal"/>
    <property type="match status" value="1"/>
</dbReference>
<dbReference type="SMART" id="SM00283">
    <property type="entry name" value="MA"/>
    <property type="match status" value="1"/>
</dbReference>
<dbReference type="SMART" id="SM00304">
    <property type="entry name" value="HAMP"/>
    <property type="match status" value="1"/>
</dbReference>
<keyword evidence="2" id="KW-1003">Cell membrane</keyword>
<organism evidence="14 15">
    <name type="scientific">Savagea serpentis</name>
    <dbReference type="NCBI Taxonomy" id="2785297"/>
    <lineage>
        <taxon>Bacteria</taxon>
        <taxon>Bacillati</taxon>
        <taxon>Bacillota</taxon>
        <taxon>Bacilli</taxon>
        <taxon>Bacillales</taxon>
        <taxon>Caryophanaceae</taxon>
        <taxon>Savagea</taxon>
    </lineage>
</organism>
<dbReference type="InterPro" id="IPR003660">
    <property type="entry name" value="HAMP_dom"/>
</dbReference>
<evidence type="ECO:0000256" key="11">
    <source>
        <dbReference type="SAM" id="Phobius"/>
    </source>
</evidence>
<keyword evidence="8 10" id="KW-0807">Transducer</keyword>
<dbReference type="SUPFAM" id="SSF103190">
    <property type="entry name" value="Sensory domain-like"/>
    <property type="match status" value="1"/>
</dbReference>
<dbReference type="EMBL" id="JADKPV010000004">
    <property type="protein sequence ID" value="MBF4501480.1"/>
    <property type="molecule type" value="Genomic_DNA"/>
</dbReference>
<dbReference type="SUPFAM" id="SSF58104">
    <property type="entry name" value="Methyl-accepting chemotaxis protein (MCP) signaling domain"/>
    <property type="match status" value="1"/>
</dbReference>
<evidence type="ECO:0000256" key="8">
    <source>
        <dbReference type="ARBA" id="ARBA00023224"/>
    </source>
</evidence>
<dbReference type="RefSeq" id="WP_194562962.1">
    <property type="nucleotide sequence ID" value="NZ_JADKPV010000004.1"/>
</dbReference>
<comment type="subcellular location">
    <subcellularLocation>
        <location evidence="1">Cell membrane</location>
        <topology evidence="1">Multi-pass membrane protein</topology>
    </subcellularLocation>
</comment>
<feature type="transmembrane region" description="Helical" evidence="11">
    <location>
        <begin position="276"/>
        <end position="296"/>
    </location>
</feature>
<gene>
    <name evidence="14" type="ORF">IRY55_08905</name>
</gene>
<protein>
    <submittedName>
        <fullName evidence="14">Methyl-accepting chemotaxis protein</fullName>
    </submittedName>
</protein>
<keyword evidence="5 11" id="KW-0812">Transmembrane</keyword>
<evidence type="ECO:0000256" key="2">
    <source>
        <dbReference type="ARBA" id="ARBA00022475"/>
    </source>
</evidence>
<evidence type="ECO:0000256" key="7">
    <source>
        <dbReference type="ARBA" id="ARBA00023136"/>
    </source>
</evidence>
<dbReference type="GO" id="GO:0006935">
    <property type="term" value="P:chemotaxis"/>
    <property type="evidence" value="ECO:0007669"/>
    <property type="project" value="UniProtKB-KW"/>
</dbReference>
<evidence type="ECO:0000256" key="1">
    <source>
        <dbReference type="ARBA" id="ARBA00004651"/>
    </source>
</evidence>
<dbReference type="Gene3D" id="6.10.340.10">
    <property type="match status" value="1"/>
</dbReference>
<evidence type="ECO:0000256" key="6">
    <source>
        <dbReference type="ARBA" id="ARBA00022989"/>
    </source>
</evidence>